<proteinExistence type="predicted"/>
<dbReference type="Proteomes" id="UP000023758">
    <property type="component" value="Unassembled WGS sequence"/>
</dbReference>
<accession>A0A022W5X9</accession>
<evidence type="ECO:0000256" key="1">
    <source>
        <dbReference type="SAM" id="MobiDB-lite"/>
    </source>
</evidence>
<reference evidence="2" key="1">
    <citation type="submission" date="2014-02" db="EMBL/GenBank/DDBJ databases">
        <title>The Genome Sequence of Trichophyton rubrum (morphotype fischeri) CBS 288.86.</title>
        <authorList>
            <consortium name="The Broad Institute Genomics Platform"/>
            <person name="Cuomo C.A."/>
            <person name="White T.C."/>
            <person name="Graser Y."/>
            <person name="Martinez-Rossi N."/>
            <person name="Heitman J."/>
            <person name="Young S.K."/>
            <person name="Zeng Q."/>
            <person name="Gargeya S."/>
            <person name="Abouelleil A."/>
            <person name="Alvarado L."/>
            <person name="Chapman S.B."/>
            <person name="Gainer-Dewar J."/>
            <person name="Goldberg J."/>
            <person name="Griggs A."/>
            <person name="Gujja S."/>
            <person name="Hansen M."/>
            <person name="Howarth C."/>
            <person name="Imamovic A."/>
            <person name="Larimer J."/>
            <person name="Martinez D."/>
            <person name="Murphy C."/>
            <person name="Pearson M.D."/>
            <person name="Persinoti G."/>
            <person name="Poon T."/>
            <person name="Priest M."/>
            <person name="Roberts A.D."/>
            <person name="Saif S."/>
            <person name="Shea T.D."/>
            <person name="Sykes S.N."/>
            <person name="Wortman J."/>
            <person name="Nusbaum C."/>
            <person name="Birren B."/>
        </authorList>
    </citation>
    <scope>NUCLEOTIDE SEQUENCE [LARGE SCALE GENOMIC DNA]</scope>
    <source>
        <strain evidence="2">CBS 288.86</strain>
    </source>
</reference>
<name>A0A022W5X9_TRIRU</name>
<organism evidence="2">
    <name type="scientific">Trichophyton rubrum CBS 288.86</name>
    <dbReference type="NCBI Taxonomy" id="1215330"/>
    <lineage>
        <taxon>Eukaryota</taxon>
        <taxon>Fungi</taxon>
        <taxon>Dikarya</taxon>
        <taxon>Ascomycota</taxon>
        <taxon>Pezizomycotina</taxon>
        <taxon>Eurotiomycetes</taxon>
        <taxon>Eurotiomycetidae</taxon>
        <taxon>Onygenales</taxon>
        <taxon>Arthrodermataceae</taxon>
        <taxon>Trichophyton</taxon>
    </lineage>
</organism>
<gene>
    <name evidence="2" type="ORF">H103_03463</name>
</gene>
<dbReference type="AlphaFoldDB" id="A0A022W5X9"/>
<dbReference type="OrthoDB" id="5416097at2759"/>
<dbReference type="HOGENOM" id="CLU_1476170_0_0_1"/>
<evidence type="ECO:0000313" key="2">
    <source>
        <dbReference type="EMBL" id="EZF53674.1"/>
    </source>
</evidence>
<sequence length="183" mass="20886">MDPQPAVDMFSDDNEAERAERTSLLNELDGLVDSALFSRGLWACLRVADLGPLRRIVESARRNPVTVPGLDYSLQESNLLRHWMQRTRESSQATSTSTTPPQPSTPTRQGVSDLPTTLLKRRRDTREKPQSNLCRERDRNRCVITKSGEPVEVAHIFPFAMRGLQTEEARSQFYSPWKILKTF</sequence>
<feature type="region of interest" description="Disordered" evidence="1">
    <location>
        <begin position="86"/>
        <end position="133"/>
    </location>
</feature>
<dbReference type="EMBL" id="KK207812">
    <property type="protein sequence ID" value="EZF53674.1"/>
    <property type="molecule type" value="Genomic_DNA"/>
</dbReference>
<feature type="compositionally biased region" description="Basic and acidic residues" evidence="1">
    <location>
        <begin position="124"/>
        <end position="133"/>
    </location>
</feature>
<feature type="compositionally biased region" description="Low complexity" evidence="1">
    <location>
        <begin position="90"/>
        <end position="109"/>
    </location>
</feature>
<protein>
    <submittedName>
        <fullName evidence="2">Uncharacterized protein</fullName>
    </submittedName>
</protein>